<evidence type="ECO:0000313" key="6">
    <source>
        <dbReference type="Proteomes" id="UP001282336"/>
    </source>
</evidence>
<keyword evidence="1" id="KW-0812">Transmembrane</keyword>
<keyword evidence="1" id="KW-1133">Transmembrane helix</keyword>
<feature type="domain" description="DNA utilization protein HofO C-terminal" evidence="2">
    <location>
        <begin position="72"/>
        <end position="139"/>
    </location>
</feature>
<feature type="transmembrane region" description="Helical" evidence="1">
    <location>
        <begin position="15"/>
        <end position="34"/>
    </location>
</feature>
<evidence type="ECO:0000256" key="1">
    <source>
        <dbReference type="SAM" id="Phobius"/>
    </source>
</evidence>
<protein>
    <recommendedName>
        <fullName evidence="2">DNA utilization protein HofO C-terminal domain-containing protein</fullName>
    </recommendedName>
</protein>
<dbReference type="EMBL" id="JAWXRD010000003">
    <property type="protein sequence ID" value="MDX6039565.1"/>
    <property type="molecule type" value="Genomic_DNA"/>
</dbReference>
<keyword evidence="1" id="KW-0472">Membrane</keyword>
<sequence length="143" mass="15800">MGNLAERWCDFSPRIRLGIGLVMVGLLMALGVYCHREVISDEMPVPLSSQWQKMMPLRGVNSVEPASPAKPFSALDFDTEDSHLVSWQPVGAGGELALEANWQSIPPLFIQLAERGQSVRGFSIVPERQRLKVTLQLEALGDD</sequence>
<evidence type="ECO:0000313" key="5">
    <source>
        <dbReference type="Proteomes" id="UP001275664"/>
    </source>
</evidence>
<organism evidence="3 6">
    <name type="scientific">Scandinavium lactucae</name>
    <dbReference type="NCBI Taxonomy" id="3095028"/>
    <lineage>
        <taxon>Bacteria</taxon>
        <taxon>Pseudomonadati</taxon>
        <taxon>Pseudomonadota</taxon>
        <taxon>Gammaproteobacteria</taxon>
        <taxon>Enterobacterales</taxon>
        <taxon>Enterobacteriaceae</taxon>
        <taxon>Scandinavium</taxon>
    </lineage>
</organism>
<dbReference type="AlphaFoldDB" id="A0AAJ2VVZ8"/>
<accession>A0AAJ2VVZ8</accession>
<dbReference type="Proteomes" id="UP001282336">
    <property type="component" value="Unassembled WGS sequence"/>
</dbReference>
<proteinExistence type="predicted"/>
<evidence type="ECO:0000313" key="3">
    <source>
        <dbReference type="EMBL" id="MDX6030398.1"/>
    </source>
</evidence>
<reference evidence="3 5" key="1">
    <citation type="submission" date="2023-11" db="EMBL/GenBank/DDBJ databases">
        <title>Scandinavium wanjuensis sp. nov., isolated from lettuce South Korea.</title>
        <authorList>
            <person name="Park J."/>
            <person name="Park S."/>
            <person name="Oh K.K."/>
            <person name="Cho G.S."/>
            <person name="Franz C.M.A.P."/>
        </authorList>
    </citation>
    <scope>NUCLEOTIDE SEQUENCE</scope>
    <source>
        <strain evidence="3">V105_12</strain>
        <strain evidence="4 5">V105_6</strain>
    </source>
</reference>
<dbReference type="RefSeq" id="WP_319627015.1">
    <property type="nucleotide sequence ID" value="NZ_JAWXRB010000002.1"/>
</dbReference>
<keyword evidence="5" id="KW-1185">Reference proteome</keyword>
<evidence type="ECO:0000259" key="2">
    <source>
        <dbReference type="Pfam" id="PF25319"/>
    </source>
</evidence>
<dbReference type="InterPro" id="IPR057522">
    <property type="entry name" value="HofO_C"/>
</dbReference>
<name>A0AAJ2VVZ8_9ENTR</name>
<dbReference type="Proteomes" id="UP001275664">
    <property type="component" value="Unassembled WGS sequence"/>
</dbReference>
<dbReference type="EMBL" id="JAWXRC010000018">
    <property type="protein sequence ID" value="MDX6030398.1"/>
    <property type="molecule type" value="Genomic_DNA"/>
</dbReference>
<comment type="caution">
    <text evidence="3">The sequence shown here is derived from an EMBL/GenBank/DDBJ whole genome shotgun (WGS) entry which is preliminary data.</text>
</comment>
<dbReference type="Pfam" id="PF25319">
    <property type="entry name" value="HofO"/>
    <property type="match status" value="1"/>
</dbReference>
<evidence type="ECO:0000313" key="4">
    <source>
        <dbReference type="EMBL" id="MDX6039565.1"/>
    </source>
</evidence>
<gene>
    <name evidence="4" type="ORF">SIK69_05060</name>
    <name evidence="3" type="ORF">SIL20_02575</name>
</gene>